<dbReference type="AlphaFoldDB" id="A0A0E3S019"/>
<dbReference type="HOGENOM" id="CLU_012499_1_0_2"/>
<dbReference type="Proteomes" id="UP000033071">
    <property type="component" value="Chromosome"/>
</dbReference>
<evidence type="ECO:0000313" key="3">
    <source>
        <dbReference type="Proteomes" id="UP000033071"/>
    </source>
</evidence>
<dbReference type="KEGG" id="mmac:MSMAC_1843"/>
<dbReference type="Pfam" id="PF13229">
    <property type="entry name" value="Beta_helix"/>
    <property type="match status" value="1"/>
</dbReference>
<dbReference type="Gene3D" id="2.160.20.10">
    <property type="entry name" value="Single-stranded right-handed beta-helix, Pectin lyase-like"/>
    <property type="match status" value="2"/>
</dbReference>
<evidence type="ECO:0000313" key="2">
    <source>
        <dbReference type="EMBL" id="AKB71733.1"/>
    </source>
</evidence>
<sequence>MKTSNTFLTLFVLSLTLLVSTFFYTTLSDPALASDIVIDDDAQQAVSGMYLTSDYTDDAACIQAALDNSKSGDTITIREGDYYITKRIYQKGKNLNIVGEGKVTLHLQTPEGLKNGLYFTGSTIKTTTLAANAQKGSSTIVLSDASQVRPNDLIKIWKDVQWCPLDYPDQKTGEMYYVESVSGNVVTLNQPLLRDYKLSDTVQAEIYRPIEMHIKNIGIQDNGATAKHMALTLEYCKDGSITDSWIKDSGLAAISMYSCFNMDVNNNKIYNSILSGSGYGVGAWSGSAFINIHNNYIENCRHCITGNTNERRTLIRDITISDNEIVGAAIEGSNAIDAHPITINYVVTKNKITLKSDFYAFIDGSLQSEFSGNEIYGGRGAVVRRGSVNGVTRVIKDNYIEGSSSYTYRALGSGIGENLVIENNYQNGGKYGVYLPSQQPESYKNITITGNYFSNISVQGVYQQFLINDVNLEISNNYFENIGRDGVYIDGNSFTNGPVKIQNNVLINMYPSNPGLEITIKNIQKASISGNQIVSRGWNNKDFSEITSTLFYMTSSFIHRQVHRSIPK</sequence>
<protein>
    <recommendedName>
        <fullName evidence="1">Right handed beta helix domain-containing protein</fullName>
    </recommendedName>
</protein>
<dbReference type="InterPro" id="IPR006626">
    <property type="entry name" value="PbH1"/>
</dbReference>
<dbReference type="InterPro" id="IPR039448">
    <property type="entry name" value="Beta_helix"/>
</dbReference>
<dbReference type="SMART" id="SM00710">
    <property type="entry name" value="PbH1"/>
    <property type="match status" value="7"/>
</dbReference>
<dbReference type="InterPro" id="IPR012334">
    <property type="entry name" value="Pectin_lyas_fold"/>
</dbReference>
<dbReference type="PATRIC" id="fig|1434113.4.peg.2308"/>
<dbReference type="InterPro" id="IPR011050">
    <property type="entry name" value="Pectin_lyase_fold/virulence"/>
</dbReference>
<organism evidence="2 3">
    <name type="scientific">Methanosarcina mazei C16</name>
    <dbReference type="NCBI Taxonomy" id="1434113"/>
    <lineage>
        <taxon>Archaea</taxon>
        <taxon>Methanobacteriati</taxon>
        <taxon>Methanobacteriota</taxon>
        <taxon>Stenosarchaea group</taxon>
        <taxon>Methanomicrobia</taxon>
        <taxon>Methanosarcinales</taxon>
        <taxon>Methanosarcinaceae</taxon>
        <taxon>Methanosarcina</taxon>
    </lineage>
</organism>
<evidence type="ECO:0000259" key="1">
    <source>
        <dbReference type="Pfam" id="PF13229"/>
    </source>
</evidence>
<name>A0A0E3S019_METMZ</name>
<reference evidence="2 3" key="1">
    <citation type="submission" date="2014-07" db="EMBL/GenBank/DDBJ databases">
        <title>Methanogenic archaea and the global carbon cycle.</title>
        <authorList>
            <person name="Henriksen J.R."/>
            <person name="Luke J."/>
            <person name="Reinhart S."/>
            <person name="Benedict M.N."/>
            <person name="Youngblut N.D."/>
            <person name="Metcalf M.E."/>
            <person name="Whitaker R.J."/>
            <person name="Metcalf W.W."/>
        </authorList>
    </citation>
    <scope>NUCLEOTIDE SEQUENCE [LARGE SCALE GENOMIC DNA]</scope>
    <source>
        <strain evidence="2 3">C16</strain>
    </source>
</reference>
<proteinExistence type="predicted"/>
<dbReference type="SUPFAM" id="SSF51126">
    <property type="entry name" value="Pectin lyase-like"/>
    <property type="match status" value="2"/>
</dbReference>
<gene>
    <name evidence="2" type="ORF">MSMAC_1843</name>
</gene>
<feature type="domain" description="Right handed beta helix" evidence="1">
    <location>
        <begin position="388"/>
        <end position="535"/>
    </location>
</feature>
<accession>A0A0E3S019</accession>
<dbReference type="EMBL" id="CP009514">
    <property type="protein sequence ID" value="AKB71733.1"/>
    <property type="molecule type" value="Genomic_DNA"/>
</dbReference>